<dbReference type="EMBL" id="WIXP02000010">
    <property type="protein sequence ID" value="KAF6203814.1"/>
    <property type="molecule type" value="Genomic_DNA"/>
</dbReference>
<accession>A0A8S9X5P5</accession>
<evidence type="ECO:0000256" key="1">
    <source>
        <dbReference type="SAM" id="SignalP"/>
    </source>
</evidence>
<dbReference type="PANTHER" id="PTHR24047">
    <property type="entry name" value="FI01909P-RELATED"/>
    <property type="match status" value="1"/>
</dbReference>
<dbReference type="InterPro" id="IPR000742">
    <property type="entry name" value="EGF"/>
</dbReference>
<feature type="domain" description="EGF-like" evidence="2">
    <location>
        <begin position="194"/>
        <end position="226"/>
    </location>
</feature>
<keyword evidence="4" id="KW-1185">Reference proteome</keyword>
<feature type="chain" id="PRO_5035847016" description="EGF-like domain-containing protein" evidence="1">
    <location>
        <begin position="19"/>
        <end position="406"/>
    </location>
</feature>
<keyword evidence="1" id="KW-0732">Signal</keyword>
<feature type="signal peptide" evidence="1">
    <location>
        <begin position="1"/>
        <end position="18"/>
    </location>
</feature>
<comment type="caution">
    <text evidence="3">The sequence shown here is derived from an EMBL/GenBank/DDBJ whole genome shotgun (WGS) entry which is preliminary data.</text>
</comment>
<dbReference type="Pfam" id="PF02363">
    <property type="entry name" value="C_tripleX"/>
    <property type="match status" value="8"/>
</dbReference>
<reference evidence="3" key="1">
    <citation type="journal article" date="2021" name="Mol. Ecol. Resour.">
        <title>Apolygus lucorum genome provides insights into omnivorousness and mesophyll feeding.</title>
        <authorList>
            <person name="Liu Y."/>
            <person name="Liu H."/>
            <person name="Wang H."/>
            <person name="Huang T."/>
            <person name="Liu B."/>
            <person name="Yang B."/>
            <person name="Yin L."/>
            <person name="Li B."/>
            <person name="Zhang Y."/>
            <person name="Zhang S."/>
            <person name="Jiang F."/>
            <person name="Zhang X."/>
            <person name="Ren Y."/>
            <person name="Wang B."/>
            <person name="Wang S."/>
            <person name="Lu Y."/>
            <person name="Wu K."/>
            <person name="Fan W."/>
            <person name="Wang G."/>
        </authorList>
    </citation>
    <scope>NUCLEOTIDE SEQUENCE</scope>
    <source>
        <strain evidence="3">12Hb</strain>
    </source>
</reference>
<feature type="domain" description="EGF-like" evidence="2">
    <location>
        <begin position="299"/>
        <end position="329"/>
    </location>
</feature>
<dbReference type="Gene3D" id="2.10.25.10">
    <property type="entry name" value="Laminin"/>
    <property type="match status" value="8"/>
</dbReference>
<feature type="domain" description="EGF-like" evidence="2">
    <location>
        <begin position="265"/>
        <end position="297"/>
    </location>
</feature>
<dbReference type="InterPro" id="IPR003341">
    <property type="entry name" value="Cys_rich_tripleX"/>
</dbReference>
<organism evidence="3 4">
    <name type="scientific">Apolygus lucorum</name>
    <name type="common">Small green plant bug</name>
    <name type="synonym">Lygocoris lucorum</name>
    <dbReference type="NCBI Taxonomy" id="248454"/>
    <lineage>
        <taxon>Eukaryota</taxon>
        <taxon>Metazoa</taxon>
        <taxon>Ecdysozoa</taxon>
        <taxon>Arthropoda</taxon>
        <taxon>Hexapoda</taxon>
        <taxon>Insecta</taxon>
        <taxon>Pterygota</taxon>
        <taxon>Neoptera</taxon>
        <taxon>Paraneoptera</taxon>
        <taxon>Hemiptera</taxon>
        <taxon>Heteroptera</taxon>
        <taxon>Panheteroptera</taxon>
        <taxon>Cimicomorpha</taxon>
        <taxon>Miridae</taxon>
        <taxon>Mirini</taxon>
        <taxon>Apolygus</taxon>
    </lineage>
</organism>
<evidence type="ECO:0000259" key="2">
    <source>
        <dbReference type="SMART" id="SM00181"/>
    </source>
</evidence>
<gene>
    <name evidence="3" type="ORF">GE061_002149</name>
</gene>
<dbReference type="InterPro" id="IPR053255">
    <property type="entry name" value="EGF-like_domain"/>
</dbReference>
<evidence type="ECO:0000313" key="3">
    <source>
        <dbReference type="EMBL" id="KAF6203814.1"/>
    </source>
</evidence>
<feature type="domain" description="EGF-like" evidence="2">
    <location>
        <begin position="98"/>
        <end position="130"/>
    </location>
</feature>
<dbReference type="PANTHER" id="PTHR24047:SF29">
    <property type="entry name" value="EATER-RELATED"/>
    <property type="match status" value="1"/>
</dbReference>
<sequence length="406" mass="44631">MIYYWVLPFILCITGVAAISSSNGVCKTEIKVPRIEKVTYTEKKRCASYESCWYRNVKKTKSQVAFDTHNSYYCCPGYKKKGPTGLELNTTAISCEPVCSDPCVNGKCSSPGKCDCLPGFRKTKSDHICEPVCEPACINAECEPGNKCTCHIGYEKVGDKCNPICSDGCVDGYCLKPEICACNASYILSLNEPVCKRDCENGKCVAPNRCECFEGHVEGEDWNLCKPYCPEPCENPWCTAPNVCTCFEGYDQLVGENRSHQCVPRCSTECLNGECIAPDECGCNQGFEMDLDEQQCVPLCSNGCDNGICVATEKCSCNKGYRNSNESCIPHCDHPCVNGDCTAPNECTCNNGTLKASTYHCLLTCANTRQDRCFHESLVPMTSSLIQHSDTSEMPYIDFIGTTSLC</sequence>
<evidence type="ECO:0000313" key="4">
    <source>
        <dbReference type="Proteomes" id="UP000466442"/>
    </source>
</evidence>
<dbReference type="Proteomes" id="UP000466442">
    <property type="component" value="Unassembled WGS sequence"/>
</dbReference>
<dbReference type="OrthoDB" id="6630749at2759"/>
<feature type="domain" description="EGF-like" evidence="2">
    <location>
        <begin position="331"/>
        <end position="362"/>
    </location>
</feature>
<name>A0A8S9X5P5_APOLU</name>
<proteinExistence type="predicted"/>
<dbReference type="SMART" id="SM00181">
    <property type="entry name" value="EGF"/>
    <property type="match status" value="6"/>
</dbReference>
<feature type="domain" description="EGF-like" evidence="2">
    <location>
        <begin position="132"/>
        <end position="162"/>
    </location>
</feature>
<dbReference type="AlphaFoldDB" id="A0A8S9X5P5"/>
<protein>
    <recommendedName>
        <fullName evidence="2">EGF-like domain-containing protein</fullName>
    </recommendedName>
</protein>